<dbReference type="Pfam" id="PF00149">
    <property type="entry name" value="Metallophos"/>
    <property type="match status" value="1"/>
</dbReference>
<dbReference type="EMBL" id="DVJN01000239">
    <property type="protein sequence ID" value="HIS93851.1"/>
    <property type="molecule type" value="Genomic_DNA"/>
</dbReference>
<reference evidence="2" key="1">
    <citation type="submission" date="2020-10" db="EMBL/GenBank/DDBJ databases">
        <authorList>
            <person name="Gilroy R."/>
        </authorList>
    </citation>
    <scope>NUCLEOTIDE SEQUENCE</scope>
    <source>
        <strain evidence="2">13766</strain>
    </source>
</reference>
<dbReference type="SUPFAM" id="SSF56300">
    <property type="entry name" value="Metallo-dependent phosphatases"/>
    <property type="match status" value="1"/>
</dbReference>
<proteinExistence type="predicted"/>
<dbReference type="PANTHER" id="PTHR43143">
    <property type="entry name" value="METALLOPHOSPHOESTERASE, CALCINEURIN SUPERFAMILY"/>
    <property type="match status" value="1"/>
</dbReference>
<name>A0A9D1K6Y6_9FIRM</name>
<dbReference type="GO" id="GO:0016787">
    <property type="term" value="F:hydrolase activity"/>
    <property type="evidence" value="ECO:0007669"/>
    <property type="project" value="InterPro"/>
</dbReference>
<accession>A0A9D1K6Y6</accession>
<feature type="domain" description="Calcineurin-like phosphoesterase" evidence="1">
    <location>
        <begin position="26"/>
        <end position="272"/>
    </location>
</feature>
<evidence type="ECO:0000259" key="1">
    <source>
        <dbReference type="Pfam" id="PF00149"/>
    </source>
</evidence>
<dbReference type="InterPro" id="IPR004843">
    <property type="entry name" value="Calcineurin-like_PHP"/>
</dbReference>
<dbReference type="Proteomes" id="UP000824140">
    <property type="component" value="Unassembled WGS sequence"/>
</dbReference>
<dbReference type="AlphaFoldDB" id="A0A9D1K6Y6"/>
<gene>
    <name evidence="2" type="ORF">IAA84_12620</name>
</gene>
<protein>
    <submittedName>
        <fullName evidence="2">Metallophosphoesterase</fullName>
    </submittedName>
</protein>
<evidence type="ECO:0000313" key="2">
    <source>
        <dbReference type="EMBL" id="HIS93851.1"/>
    </source>
</evidence>
<reference evidence="2" key="2">
    <citation type="journal article" date="2021" name="PeerJ">
        <title>Extensive microbial diversity within the chicken gut microbiome revealed by metagenomics and culture.</title>
        <authorList>
            <person name="Gilroy R."/>
            <person name="Ravi A."/>
            <person name="Getino M."/>
            <person name="Pursley I."/>
            <person name="Horton D.L."/>
            <person name="Alikhan N.F."/>
            <person name="Baker D."/>
            <person name="Gharbi K."/>
            <person name="Hall N."/>
            <person name="Watson M."/>
            <person name="Adriaenssens E.M."/>
            <person name="Foster-Nyarko E."/>
            <person name="Jarju S."/>
            <person name="Secka A."/>
            <person name="Antonio M."/>
            <person name="Oren A."/>
            <person name="Chaudhuri R.R."/>
            <person name="La Ragione R."/>
            <person name="Hildebrand F."/>
            <person name="Pallen M.J."/>
        </authorList>
    </citation>
    <scope>NUCLEOTIDE SEQUENCE</scope>
    <source>
        <strain evidence="2">13766</strain>
    </source>
</reference>
<sequence>MKDLSYLTRHYDEKIARIRALRAPLNFVFITDQHNRLTQHALKDQGIEDPARYELAVDAIRSIQYILDRCPEISFVVSGGDIGNDYARDPGEVRASLQEVMDALYSLSVPVHCVVGNHDDALGNAIDRGDDTVPFAILPQEMHALCMKYNPTPENYYYLDEPAGYRLIFLNTSDKPYYRMENGQYPFGWRLEISDRQAEWLETQALQTERKIILISHSPLHNAGIFGTEGIGPNVPRSAIKPYDDTLNAPRVYYDVKRCKQVIAMLCGHVHYDNLIYDDDIVTVTTLSSFAQEWAPSSPRRVMGDITETAFDVFSFTENMLFITRFGAGCDRQAFLLR</sequence>
<dbReference type="InterPro" id="IPR051918">
    <property type="entry name" value="STPP_CPPED1"/>
</dbReference>
<evidence type="ECO:0000313" key="3">
    <source>
        <dbReference type="Proteomes" id="UP000824140"/>
    </source>
</evidence>
<comment type="caution">
    <text evidence="2">The sequence shown here is derived from an EMBL/GenBank/DDBJ whole genome shotgun (WGS) entry which is preliminary data.</text>
</comment>
<dbReference type="Gene3D" id="3.60.21.10">
    <property type="match status" value="1"/>
</dbReference>
<dbReference type="PANTHER" id="PTHR43143:SF1">
    <property type="entry name" value="SERINE_THREONINE-PROTEIN PHOSPHATASE CPPED1"/>
    <property type="match status" value="1"/>
</dbReference>
<organism evidence="2 3">
    <name type="scientific">Candidatus Alectryocaccomicrobium excrementavium</name>
    <dbReference type="NCBI Taxonomy" id="2840668"/>
    <lineage>
        <taxon>Bacteria</taxon>
        <taxon>Bacillati</taxon>
        <taxon>Bacillota</taxon>
        <taxon>Clostridia</taxon>
        <taxon>Candidatus Alectryocaccomicrobium</taxon>
    </lineage>
</organism>
<dbReference type="InterPro" id="IPR029052">
    <property type="entry name" value="Metallo-depent_PP-like"/>
</dbReference>